<keyword evidence="6" id="KW-1185">Reference proteome</keyword>
<dbReference type="Proteomes" id="UP000185490">
    <property type="component" value="Chromosome"/>
</dbReference>
<dbReference type="EMBL" id="CP007389">
    <property type="protein sequence ID" value="APT73474.1"/>
    <property type="molecule type" value="Genomic_DNA"/>
</dbReference>
<dbReference type="Pfam" id="PF01297">
    <property type="entry name" value="ZnuA"/>
    <property type="match status" value="1"/>
</dbReference>
<gene>
    <name evidence="5" type="ORF">BW47_02355</name>
</gene>
<dbReference type="RefSeq" id="WP_012056661.1">
    <property type="nucleotide sequence ID" value="NZ_CP007389.1"/>
</dbReference>
<evidence type="ECO:0000256" key="1">
    <source>
        <dbReference type="ARBA" id="ARBA00004196"/>
    </source>
</evidence>
<protein>
    <submittedName>
        <fullName evidence="5">Metal ABC transporter substrate-binding protein</fullName>
    </submittedName>
</protein>
<dbReference type="InterPro" id="IPR006127">
    <property type="entry name" value="ZnuA-like"/>
</dbReference>
<proteinExistence type="predicted"/>
<dbReference type="SUPFAM" id="SSF53807">
    <property type="entry name" value="Helical backbone' metal receptor"/>
    <property type="match status" value="1"/>
</dbReference>
<evidence type="ECO:0000256" key="3">
    <source>
        <dbReference type="ARBA" id="ARBA00022723"/>
    </source>
</evidence>
<sequence length="259" mass="30292">MKKLIVFVLMISTVMLSYVVVTINPYYLLTKEILDGVDEIKLLLPPNINPHIYSLKVSDVKLISNAKLVIANGDLEPNLKKFDNVIYIRNFIPDIFVEFKNPHFWLEPYFVKFYIVPYLSEHLYNIYKEKKIIDNAKRLIKEIDEFLRHANTTLKINGTILVHHPSFYYFFKEFGIKIKWLEEGHNVSTSVKKIINTIKGEKLVAIFSEKQQSQSKISIISKELKIPYFTLDPLGVNAKKFLDIYYNNLEVIKKALSNE</sequence>
<dbReference type="PANTHER" id="PTHR42953:SF1">
    <property type="entry name" value="METAL-BINDING PROTEIN HI_0362-RELATED"/>
    <property type="match status" value="1"/>
</dbReference>
<comment type="subcellular location">
    <subcellularLocation>
        <location evidence="1">Cell envelope</location>
    </subcellularLocation>
</comment>
<keyword evidence="4" id="KW-0732">Signal</keyword>
<name>A0ABM6GDF1_9BACT</name>
<dbReference type="PANTHER" id="PTHR42953">
    <property type="entry name" value="HIGH-AFFINITY ZINC UPTAKE SYSTEM PROTEIN ZNUA-RELATED"/>
    <property type="match status" value="1"/>
</dbReference>
<dbReference type="Gene3D" id="3.40.50.1980">
    <property type="entry name" value="Nitrogenase molybdenum iron protein domain"/>
    <property type="match status" value="2"/>
</dbReference>
<organism evidence="5 6">
    <name type="scientific">Thermosipho melanesiensis</name>
    <dbReference type="NCBI Taxonomy" id="46541"/>
    <lineage>
        <taxon>Bacteria</taxon>
        <taxon>Thermotogati</taxon>
        <taxon>Thermotogota</taxon>
        <taxon>Thermotogae</taxon>
        <taxon>Thermotogales</taxon>
        <taxon>Fervidobacteriaceae</taxon>
        <taxon>Thermosipho</taxon>
    </lineage>
</organism>
<keyword evidence="2" id="KW-0813">Transport</keyword>
<keyword evidence="3" id="KW-0479">Metal-binding</keyword>
<dbReference type="InterPro" id="IPR050492">
    <property type="entry name" value="Bact_metal-bind_prot9"/>
</dbReference>
<reference evidence="5 6" key="1">
    <citation type="submission" date="2014-02" db="EMBL/GenBank/DDBJ databases">
        <title>Diversity of Thermotogales isolates from hydrothermal vents.</title>
        <authorList>
            <person name="Haverkamp T.H.A."/>
            <person name="Lossouarn J."/>
            <person name="Geslin C."/>
            <person name="Nesbo C.L."/>
        </authorList>
    </citation>
    <scope>NUCLEOTIDE SEQUENCE [LARGE SCALE GENOMIC DNA]</scope>
    <source>
        <strain evidence="5 6">431</strain>
    </source>
</reference>
<accession>A0ABM6GDF1</accession>
<evidence type="ECO:0000256" key="2">
    <source>
        <dbReference type="ARBA" id="ARBA00022448"/>
    </source>
</evidence>
<evidence type="ECO:0000313" key="5">
    <source>
        <dbReference type="EMBL" id="APT73474.1"/>
    </source>
</evidence>
<evidence type="ECO:0000313" key="6">
    <source>
        <dbReference type="Proteomes" id="UP000185490"/>
    </source>
</evidence>
<evidence type="ECO:0000256" key="4">
    <source>
        <dbReference type="ARBA" id="ARBA00022729"/>
    </source>
</evidence>